<keyword evidence="1" id="KW-0812">Transmembrane</keyword>
<dbReference type="OMA" id="GAYCYLL"/>
<accession>M4B7J0</accession>
<dbReference type="eggNOG" id="ENOG502RYT1">
    <property type="taxonomic scope" value="Eukaryota"/>
</dbReference>
<reference evidence="4" key="1">
    <citation type="journal article" date="2010" name="Science">
        <title>Signatures of adaptation to obligate biotrophy in the Hyaloperonospora arabidopsidis genome.</title>
        <authorList>
            <person name="Baxter L."/>
            <person name="Tripathy S."/>
            <person name="Ishaque N."/>
            <person name="Boot N."/>
            <person name="Cabral A."/>
            <person name="Kemen E."/>
            <person name="Thines M."/>
            <person name="Ah-Fong A."/>
            <person name="Anderson R."/>
            <person name="Badejoko W."/>
            <person name="Bittner-Eddy P."/>
            <person name="Boore J.L."/>
            <person name="Chibucos M.C."/>
            <person name="Coates M."/>
            <person name="Dehal P."/>
            <person name="Delehaunty K."/>
            <person name="Dong S."/>
            <person name="Downton P."/>
            <person name="Dumas B."/>
            <person name="Fabro G."/>
            <person name="Fronick C."/>
            <person name="Fuerstenberg S.I."/>
            <person name="Fulton L."/>
            <person name="Gaulin E."/>
            <person name="Govers F."/>
            <person name="Hughes L."/>
            <person name="Humphray S."/>
            <person name="Jiang R.H."/>
            <person name="Judelson H."/>
            <person name="Kamoun S."/>
            <person name="Kyung K."/>
            <person name="Meijer H."/>
            <person name="Minx P."/>
            <person name="Morris P."/>
            <person name="Nelson J."/>
            <person name="Phuntumart V."/>
            <person name="Qutob D."/>
            <person name="Rehmany A."/>
            <person name="Rougon-Cardoso A."/>
            <person name="Ryden P."/>
            <person name="Torto-Alalibo T."/>
            <person name="Studholme D."/>
            <person name="Wang Y."/>
            <person name="Win J."/>
            <person name="Wood J."/>
            <person name="Clifton S.W."/>
            <person name="Rogers J."/>
            <person name="Van den Ackerveken G."/>
            <person name="Jones J.D."/>
            <person name="McDowell J.M."/>
            <person name="Beynon J."/>
            <person name="Tyler B.M."/>
        </authorList>
    </citation>
    <scope>NUCLEOTIDE SEQUENCE [LARGE SCALE GENOMIC DNA]</scope>
    <source>
        <strain evidence="4">Emoy2</strain>
    </source>
</reference>
<organism evidence="3 4">
    <name type="scientific">Hyaloperonospora arabidopsidis (strain Emoy2)</name>
    <name type="common">Downy mildew agent</name>
    <name type="synonym">Peronospora arabidopsidis</name>
    <dbReference type="NCBI Taxonomy" id="559515"/>
    <lineage>
        <taxon>Eukaryota</taxon>
        <taxon>Sar</taxon>
        <taxon>Stramenopiles</taxon>
        <taxon>Oomycota</taxon>
        <taxon>Peronosporomycetes</taxon>
        <taxon>Peronosporales</taxon>
        <taxon>Peronosporaceae</taxon>
        <taxon>Hyaloperonospora</taxon>
    </lineage>
</organism>
<dbReference type="EnsemblProtists" id="HpaT802242">
    <property type="protein sequence ID" value="HpaP802242"/>
    <property type="gene ID" value="HpaG802242"/>
</dbReference>
<evidence type="ECO:0000313" key="3">
    <source>
        <dbReference type="EnsemblProtists" id="HpaP802242"/>
    </source>
</evidence>
<dbReference type="EMBL" id="JH597778">
    <property type="status" value="NOT_ANNOTATED_CDS"/>
    <property type="molecule type" value="Genomic_DNA"/>
</dbReference>
<dbReference type="InterPro" id="IPR025424">
    <property type="entry name" value="YrhK_domain"/>
</dbReference>
<evidence type="ECO:0000313" key="4">
    <source>
        <dbReference type="Proteomes" id="UP000011713"/>
    </source>
</evidence>
<dbReference type="VEuPathDB" id="FungiDB:HpaG802242"/>
<feature type="domain" description="YrhK" evidence="2">
    <location>
        <begin position="37"/>
        <end position="97"/>
    </location>
</feature>
<feature type="transmembrane region" description="Helical" evidence="1">
    <location>
        <begin position="42"/>
        <end position="61"/>
    </location>
</feature>
<evidence type="ECO:0000256" key="1">
    <source>
        <dbReference type="SAM" id="Phobius"/>
    </source>
</evidence>
<reference evidence="3" key="2">
    <citation type="submission" date="2015-06" db="UniProtKB">
        <authorList>
            <consortium name="EnsemblProtists"/>
        </authorList>
    </citation>
    <scope>IDENTIFICATION</scope>
    <source>
        <strain evidence="3">Emoy2</strain>
    </source>
</reference>
<feature type="transmembrane region" description="Helical" evidence="1">
    <location>
        <begin position="116"/>
        <end position="134"/>
    </location>
</feature>
<keyword evidence="1" id="KW-0472">Membrane</keyword>
<dbReference type="HOGENOM" id="CLU_073479_0_0_1"/>
<name>M4B7J0_HYAAE</name>
<feature type="transmembrane region" description="Helical" evidence="1">
    <location>
        <begin position="183"/>
        <end position="207"/>
    </location>
</feature>
<proteinExistence type="predicted"/>
<keyword evidence="1" id="KW-1133">Transmembrane helix</keyword>
<protein>
    <recommendedName>
        <fullName evidence="2">YrhK domain-containing protein</fullName>
    </recommendedName>
</protein>
<keyword evidence="4" id="KW-1185">Reference proteome</keyword>
<evidence type="ECO:0000259" key="2">
    <source>
        <dbReference type="Pfam" id="PF14145"/>
    </source>
</evidence>
<feature type="transmembrane region" description="Helical" evidence="1">
    <location>
        <begin position="227"/>
        <end position="245"/>
    </location>
</feature>
<feature type="transmembrane region" description="Helical" evidence="1">
    <location>
        <begin position="73"/>
        <end position="95"/>
    </location>
</feature>
<sequence>MPGISPCNSHFAAQATPYQPLVLQTGGHELARWEKCLEIGRVVSYVLGSVLFLTGSIFFYPEITVMWNGKAGLFASWTFVVGCIMFVLGANLDYIQVIRHNHGSQLRQILRAFNALGNYMASCIFLLGALYFLPTWYLKAPELGCWSFIIGCAIFCVTAVVEIIFICMTHEDPRVVGFKLKNVLCWTFVVSVATFFGAFLFILGSWYYLPRYINRIDDGVYYMNKAITLYVFGCVCFVISGLALIPDVYRTIKVRAPKCDEDSKKFTPSRGYTHSYPDRNHLWKGTSNSLLQPNSLPLLSCSNSLRCSTHP</sequence>
<dbReference type="AlphaFoldDB" id="M4B7J0"/>
<dbReference type="Pfam" id="PF14145">
    <property type="entry name" value="YrhK"/>
    <property type="match status" value="2"/>
</dbReference>
<feature type="transmembrane region" description="Helical" evidence="1">
    <location>
        <begin position="146"/>
        <end position="171"/>
    </location>
</feature>
<dbReference type="InParanoid" id="M4B7J0"/>
<feature type="domain" description="YrhK" evidence="2">
    <location>
        <begin position="108"/>
        <end position="165"/>
    </location>
</feature>
<dbReference type="Proteomes" id="UP000011713">
    <property type="component" value="Unassembled WGS sequence"/>
</dbReference>